<dbReference type="PANTHER" id="PTHR36985:SF1">
    <property type="entry name" value="TRANSLOCATION AND ASSEMBLY MODULE SUBUNIT TAMB"/>
    <property type="match status" value="1"/>
</dbReference>
<dbReference type="GO" id="GO:0005886">
    <property type="term" value="C:plasma membrane"/>
    <property type="evidence" value="ECO:0007669"/>
    <property type="project" value="InterPro"/>
</dbReference>
<keyword evidence="8" id="KW-1185">Reference proteome</keyword>
<evidence type="ECO:0000256" key="2">
    <source>
        <dbReference type="ARBA" id="ARBA00022692"/>
    </source>
</evidence>
<accession>A0A0K1PML9</accession>
<comment type="subcellular location">
    <subcellularLocation>
        <location evidence="1">Membrane</location>
        <topology evidence="1">Single-pass membrane protein</topology>
    </subcellularLocation>
</comment>
<name>A0A0K1PML9_9BACT</name>
<evidence type="ECO:0000256" key="1">
    <source>
        <dbReference type="ARBA" id="ARBA00004167"/>
    </source>
</evidence>
<dbReference type="RefSeq" id="WP_146646217.1">
    <property type="nucleotide sequence ID" value="NZ_CP012333.1"/>
</dbReference>
<sequence>MAKRTDATGESHRGRSSRAAKRVFGAILLLLVFVLALAAGVLLHVNLPATRRVVSSSVTKLLRSTFAGTISIEHIGSLGLGGVSGLSGKIYDPEGRQVLAADGIRVRIRGVRALRSVLGGKGDVILAFPEISIAHVDVSLDSDAAGNLRLANAFSSPAPAKETEPKTPGRGVSLDAPEIGIRHAWVHGQPGGSPYLDADLRNLAGRGHYDPNSIRANVDRLELVTRGLPRGADPKGHLEGRFQMPSATGKDMELAASFTGTIFGATSELRASLDGKRVDGTFDARDLTGEHVRAASELEIRDQVVFHAEAHGTLPRVAAAAHASLGRGTVDAKADLDLSDGFAARGTVSARNVDLQAVVRSAPSSDLGFDASADVMFPKKGGVSGTVSVDTLPGRIDGELAPVLSVRSDLATGALRATGRVLDERFPSEFTVTVRPEPNDTVFSADVSSKVPDLTRLGKKAGLVGSASADAKGTLRLSNKSFDVRATIDGTNVARGDFGADAIRARVSASGTADHPKIELGVHTEGLRGEGQRLDAADVRGRVELAGSRIVVHEPHVDVVRGGLSASILASDVDIGGARFLVNGAVITGVGEPIFADVSRDRRAVKVKIDAKSVDLGRLAVFAGRGKDVRAGTLAIQADAMLERDNPRGELHVDMQNLHAFKIEGGSLKADATVAERRIGLDLDADVPNAGHLAFHGTRLSVSGHPSQLASWKGVSGRVRFDGFVEMSRLLAMFPEGSRPPADLAGWLFVRGTVGRDSPTAAPEARVSIRTKGLVVAEGQATSTKMGKTEIRKEVGFRSSEMDVAFDIRVDGTSGAGEFAARVTDSRGALLSLDAKADLPYAELLADFGGTLEKTKSAPVSMLVTVPTRTLDRLPAVFGTKMTAGTVGGQLELTGTVAEPHLSLQAKAHGIRSKYAALDLATDTDLNLAYDGAKATLGVEMKSRGKKALAIDATAEAKVADLLIASRASVPWTTSAKAHLDGFPLDLVSSLADRRIRGNVTGDVVLDGLHKDAHLKADLALGGLRIGRADYEKGKISLEAGDGKLTAAARIDQKDGQKDGFLDLQASSGLAWGGNVVPRLDPAEPFDAHLVAKAFRASAILPFVQTVMNELDGRLDGDLRFAFDPRTKSATMGGQLDFKDGNVQIAAIGEEFEDAQAKVMIEQDGTIRVTNVEASTSDGHVSANAVLKMDGLSFAGANANLKIPDKKAIDLAVQGKPIGNVFGEASVDIHKSPDDPKKLVVAVNVPKFNVKLAKSLKTGVQELGKNEQIKVGVYRSPTEFVRLRLDKGDLEEEETPASLYDVDVTLGEVVVVRGTQARIVLTGHPRVSLDGKTVMSGQISVKSGKIDVQGKEFVVERGTVTFNPEDTANPTIVATATWTANDGTKVYADFAGPLKTGQLNLHSEPPRPKNELFALVLFGSADGMNASPTATGQQANSTTRAAAAVGGAVAAQGLTDALDDLTGIQATARIDTTLANNPRPEVEVQISRAISVQFAHVLGTPPITDPDTNLATIDWRFHTNWSLETTFGDRGKAVADAVWQKRY</sequence>
<dbReference type="GO" id="GO:0097347">
    <property type="term" value="C:TAM protein secretion complex"/>
    <property type="evidence" value="ECO:0007669"/>
    <property type="project" value="TreeGrafter"/>
</dbReference>
<evidence type="ECO:0000259" key="6">
    <source>
        <dbReference type="Pfam" id="PF04357"/>
    </source>
</evidence>
<dbReference type="KEGG" id="llu:AKJ09_01320"/>
<protein>
    <recommendedName>
        <fullName evidence="6">Translocation and assembly module TamB C-terminal domain-containing protein</fullName>
    </recommendedName>
</protein>
<evidence type="ECO:0000256" key="3">
    <source>
        <dbReference type="ARBA" id="ARBA00022989"/>
    </source>
</evidence>
<dbReference type="GO" id="GO:0009306">
    <property type="term" value="P:protein secretion"/>
    <property type="evidence" value="ECO:0007669"/>
    <property type="project" value="InterPro"/>
</dbReference>
<dbReference type="OrthoDB" id="5476182at2"/>
<dbReference type="STRING" id="1391654.AKJ09_01320"/>
<proteinExistence type="predicted"/>
<reference evidence="7 8" key="1">
    <citation type="submission" date="2015-08" db="EMBL/GenBank/DDBJ databases">
        <authorList>
            <person name="Babu N.S."/>
            <person name="Beckwith C.J."/>
            <person name="Beseler K.G."/>
            <person name="Brison A."/>
            <person name="Carone J.V."/>
            <person name="Caskin T.P."/>
            <person name="Diamond M."/>
            <person name="Durham M.E."/>
            <person name="Foxe J.M."/>
            <person name="Go M."/>
            <person name="Henderson B.A."/>
            <person name="Jones I.B."/>
            <person name="McGettigan J.A."/>
            <person name="Micheletti S.J."/>
            <person name="Nasrallah M.E."/>
            <person name="Ortiz D."/>
            <person name="Piller C.R."/>
            <person name="Privatt S.R."/>
            <person name="Schneider S.L."/>
            <person name="Sharp S."/>
            <person name="Smith T.C."/>
            <person name="Stanton J.D."/>
            <person name="Ullery H.E."/>
            <person name="Wilson R.J."/>
            <person name="Serrano M.G."/>
            <person name="Buck G."/>
            <person name="Lee V."/>
            <person name="Wang Y."/>
            <person name="Carvalho R."/>
            <person name="Voegtly L."/>
            <person name="Shi R."/>
            <person name="Duckworth R."/>
            <person name="Johnson A."/>
            <person name="Loviza R."/>
            <person name="Walstead R."/>
            <person name="Shah Z."/>
            <person name="Kiflezghi M."/>
            <person name="Wade K."/>
            <person name="Ball S.L."/>
            <person name="Bradley K.W."/>
            <person name="Asai D.J."/>
            <person name="Bowman C.A."/>
            <person name="Russell D.A."/>
            <person name="Pope W.H."/>
            <person name="Jacobs-Sera D."/>
            <person name="Hendrix R.W."/>
            <person name="Hatfull G.F."/>
        </authorList>
    </citation>
    <scope>NUCLEOTIDE SEQUENCE [LARGE SCALE GENOMIC DNA]</scope>
    <source>
        <strain evidence="7 8">DSM 27648</strain>
    </source>
</reference>
<organism evidence="7 8">
    <name type="scientific">Labilithrix luteola</name>
    <dbReference type="NCBI Taxonomy" id="1391654"/>
    <lineage>
        <taxon>Bacteria</taxon>
        <taxon>Pseudomonadati</taxon>
        <taxon>Myxococcota</taxon>
        <taxon>Polyangia</taxon>
        <taxon>Polyangiales</taxon>
        <taxon>Labilitrichaceae</taxon>
        <taxon>Labilithrix</taxon>
    </lineage>
</organism>
<evidence type="ECO:0000256" key="4">
    <source>
        <dbReference type="ARBA" id="ARBA00023136"/>
    </source>
</evidence>
<keyword evidence="2 5" id="KW-0812">Transmembrane</keyword>
<feature type="domain" description="Translocation and assembly module TamB C-terminal" evidence="6">
    <location>
        <begin position="1173"/>
        <end position="1543"/>
    </location>
</feature>
<dbReference type="EMBL" id="CP012333">
    <property type="protein sequence ID" value="AKU94656.1"/>
    <property type="molecule type" value="Genomic_DNA"/>
</dbReference>
<dbReference type="Proteomes" id="UP000064967">
    <property type="component" value="Chromosome"/>
</dbReference>
<dbReference type="InterPro" id="IPR007452">
    <property type="entry name" value="TamB_C"/>
</dbReference>
<evidence type="ECO:0000256" key="5">
    <source>
        <dbReference type="SAM" id="Phobius"/>
    </source>
</evidence>
<dbReference type="PATRIC" id="fig|1391654.3.peg.1337"/>
<dbReference type="Pfam" id="PF04357">
    <property type="entry name" value="TamB"/>
    <property type="match status" value="1"/>
</dbReference>
<evidence type="ECO:0000313" key="7">
    <source>
        <dbReference type="EMBL" id="AKU94656.1"/>
    </source>
</evidence>
<keyword evidence="3 5" id="KW-1133">Transmembrane helix</keyword>
<feature type="transmembrane region" description="Helical" evidence="5">
    <location>
        <begin position="23"/>
        <end position="45"/>
    </location>
</feature>
<dbReference type="PANTHER" id="PTHR36985">
    <property type="entry name" value="TRANSLOCATION AND ASSEMBLY MODULE SUBUNIT TAMB"/>
    <property type="match status" value="1"/>
</dbReference>
<gene>
    <name evidence="7" type="ORF">AKJ09_01320</name>
</gene>
<keyword evidence="4 5" id="KW-0472">Membrane</keyword>
<evidence type="ECO:0000313" key="8">
    <source>
        <dbReference type="Proteomes" id="UP000064967"/>
    </source>
</evidence>